<gene>
    <name evidence="9" type="ORF">H6G59_26810</name>
</gene>
<dbReference type="Pfam" id="PF01850">
    <property type="entry name" value="PIN"/>
    <property type="match status" value="1"/>
</dbReference>
<evidence type="ECO:0000256" key="5">
    <source>
        <dbReference type="ARBA" id="ARBA00022801"/>
    </source>
</evidence>
<evidence type="ECO:0000256" key="3">
    <source>
        <dbReference type="ARBA" id="ARBA00022722"/>
    </source>
</evidence>
<evidence type="ECO:0000256" key="4">
    <source>
        <dbReference type="ARBA" id="ARBA00022723"/>
    </source>
</evidence>
<keyword evidence="10" id="KW-1185">Reference proteome</keyword>
<organism evidence="9 10">
    <name type="scientific">Anabaena lutea FACHB-196</name>
    <dbReference type="NCBI Taxonomy" id="2692881"/>
    <lineage>
        <taxon>Bacteria</taxon>
        <taxon>Bacillati</taxon>
        <taxon>Cyanobacteriota</taxon>
        <taxon>Cyanophyceae</taxon>
        <taxon>Nostocales</taxon>
        <taxon>Nostocaceae</taxon>
        <taxon>Anabaena</taxon>
    </lineage>
</organism>
<dbReference type="Proteomes" id="UP000640531">
    <property type="component" value="Unassembled WGS sequence"/>
</dbReference>
<keyword evidence="6" id="KW-0460">Magnesium</keyword>
<dbReference type="CDD" id="cd18741">
    <property type="entry name" value="PIN_VapC4-5_FitB-like"/>
    <property type="match status" value="1"/>
</dbReference>
<name>A0ABR8FML0_9NOST</name>
<keyword evidence="5" id="KW-0378">Hydrolase</keyword>
<evidence type="ECO:0000259" key="8">
    <source>
        <dbReference type="Pfam" id="PF01850"/>
    </source>
</evidence>
<keyword evidence="3" id="KW-0540">Nuclease</keyword>
<dbReference type="InterPro" id="IPR029060">
    <property type="entry name" value="PIN-like_dom_sf"/>
</dbReference>
<sequence>MPVFNLAIALFLPYLTKSRCSLSELSRIGLHQLAVSAITQAELYYGAINNVELKKIKKHLGLLHIFSVDVMVSTQFIELMEIYSLSHKLSIPDALIASTALVHNIDLYTLNFKDFRFIEGLNLHEPPIN</sequence>
<protein>
    <submittedName>
        <fullName evidence="9">Type II toxin-antitoxin system VapC family toxin</fullName>
    </submittedName>
</protein>
<evidence type="ECO:0000256" key="6">
    <source>
        <dbReference type="ARBA" id="ARBA00022842"/>
    </source>
</evidence>
<comment type="caution">
    <text evidence="9">The sequence shown here is derived from an EMBL/GenBank/DDBJ whole genome shotgun (WGS) entry which is preliminary data.</text>
</comment>
<reference evidence="9 10" key="1">
    <citation type="journal article" date="2020" name="ISME J.">
        <title>Comparative genomics reveals insights into cyanobacterial evolution and habitat adaptation.</title>
        <authorList>
            <person name="Chen M.Y."/>
            <person name="Teng W.K."/>
            <person name="Zhao L."/>
            <person name="Hu C.X."/>
            <person name="Zhou Y.K."/>
            <person name="Han B.P."/>
            <person name="Song L.R."/>
            <person name="Shu W.S."/>
        </authorList>
    </citation>
    <scope>NUCLEOTIDE SEQUENCE [LARGE SCALE GENOMIC DNA]</scope>
    <source>
        <strain evidence="9 10">FACHB-196</strain>
    </source>
</reference>
<keyword evidence="4" id="KW-0479">Metal-binding</keyword>
<evidence type="ECO:0000256" key="2">
    <source>
        <dbReference type="ARBA" id="ARBA00022649"/>
    </source>
</evidence>
<dbReference type="SUPFAM" id="SSF88723">
    <property type="entry name" value="PIN domain-like"/>
    <property type="match status" value="1"/>
</dbReference>
<dbReference type="InterPro" id="IPR050556">
    <property type="entry name" value="Type_II_TA_system_RNase"/>
</dbReference>
<evidence type="ECO:0000313" key="9">
    <source>
        <dbReference type="EMBL" id="MBD2571422.1"/>
    </source>
</evidence>
<dbReference type="PANTHER" id="PTHR33653">
    <property type="entry name" value="RIBONUCLEASE VAPC2"/>
    <property type="match status" value="1"/>
</dbReference>
<proteinExistence type="inferred from homology"/>
<dbReference type="InterPro" id="IPR002716">
    <property type="entry name" value="PIN_dom"/>
</dbReference>
<feature type="domain" description="PIN" evidence="8">
    <location>
        <begin position="23"/>
        <end position="110"/>
    </location>
</feature>
<keyword evidence="2" id="KW-1277">Toxin-antitoxin system</keyword>
<evidence type="ECO:0000313" key="10">
    <source>
        <dbReference type="Proteomes" id="UP000640531"/>
    </source>
</evidence>
<comment type="cofactor">
    <cofactor evidence="1">
        <name>Mg(2+)</name>
        <dbReference type="ChEBI" id="CHEBI:18420"/>
    </cofactor>
</comment>
<comment type="similarity">
    <text evidence="7">Belongs to the PINc/VapC protein family.</text>
</comment>
<dbReference type="PANTHER" id="PTHR33653:SF1">
    <property type="entry name" value="RIBONUCLEASE VAPC2"/>
    <property type="match status" value="1"/>
</dbReference>
<dbReference type="EMBL" id="JACJST010000061">
    <property type="protein sequence ID" value="MBD2571422.1"/>
    <property type="molecule type" value="Genomic_DNA"/>
</dbReference>
<dbReference type="Gene3D" id="3.40.50.1010">
    <property type="entry name" value="5'-nuclease"/>
    <property type="match status" value="1"/>
</dbReference>
<evidence type="ECO:0000256" key="1">
    <source>
        <dbReference type="ARBA" id="ARBA00001946"/>
    </source>
</evidence>
<evidence type="ECO:0000256" key="7">
    <source>
        <dbReference type="ARBA" id="ARBA00038093"/>
    </source>
</evidence>
<accession>A0ABR8FML0</accession>